<feature type="signal peptide" evidence="1">
    <location>
        <begin position="1"/>
        <end position="29"/>
    </location>
</feature>
<dbReference type="Proteomes" id="UP000030832">
    <property type="component" value="Unassembled WGS sequence"/>
</dbReference>
<protein>
    <recommendedName>
        <fullName evidence="4">DUF148 domain-containing protein</fullName>
    </recommendedName>
</protein>
<keyword evidence="1" id="KW-0732">Signal</keyword>
<comment type="caution">
    <text evidence="2">The sequence shown here is derived from an EMBL/GenBank/DDBJ whole genome shotgun (WGS) entry which is preliminary data.</text>
</comment>
<gene>
    <name evidence="2" type="ORF">LQ50_14770</name>
</gene>
<reference evidence="2 3" key="1">
    <citation type="submission" date="2014-09" db="EMBL/GenBank/DDBJ databases">
        <title>Genome sequencing and annotation of Bacillus Okhensis strain Kh10-101T.</title>
        <authorList>
            <person name="Prakash J.S."/>
        </authorList>
    </citation>
    <scope>NUCLEOTIDE SEQUENCE [LARGE SCALE GENOMIC DNA]</scope>
    <source>
        <strain evidence="3">Kh10-101T</strain>
    </source>
</reference>
<evidence type="ECO:0000313" key="2">
    <source>
        <dbReference type="EMBL" id="KHF39518.1"/>
    </source>
</evidence>
<dbReference type="OrthoDB" id="2871307at2"/>
<keyword evidence="3" id="KW-1185">Reference proteome</keyword>
<name>A0A0B0IAD9_9BACI</name>
<evidence type="ECO:0000256" key="1">
    <source>
        <dbReference type="SAM" id="SignalP"/>
    </source>
</evidence>
<proteinExistence type="predicted"/>
<sequence length="159" mass="18652">MKRFHQLFLLAQIILLASFVVTSLAPVQAEVPNEDPEQECCGHEQQEIDKDLKVHLDFYYELLAEKFAPSEIERWKEIRSERDLLQKKLKEAKQKGELENGEAIDKEWIEKHKEITIAFNSAVEKRDEGELSTVIPQLFEHYKKLNDVYKKRLDVVNAT</sequence>
<organism evidence="2 3">
    <name type="scientific">Halalkalibacter okhensis</name>
    <dbReference type="NCBI Taxonomy" id="333138"/>
    <lineage>
        <taxon>Bacteria</taxon>
        <taxon>Bacillati</taxon>
        <taxon>Bacillota</taxon>
        <taxon>Bacilli</taxon>
        <taxon>Bacillales</taxon>
        <taxon>Bacillaceae</taxon>
        <taxon>Halalkalibacter</taxon>
    </lineage>
</organism>
<evidence type="ECO:0000313" key="3">
    <source>
        <dbReference type="Proteomes" id="UP000030832"/>
    </source>
</evidence>
<dbReference type="RefSeq" id="WP_034630380.1">
    <property type="nucleotide sequence ID" value="NZ_JRJU01000018.1"/>
</dbReference>
<accession>A0A0B0IAD9</accession>
<feature type="chain" id="PRO_5002055873" description="DUF148 domain-containing protein" evidence="1">
    <location>
        <begin position="30"/>
        <end position="159"/>
    </location>
</feature>
<evidence type="ECO:0008006" key="4">
    <source>
        <dbReference type="Google" id="ProtNLM"/>
    </source>
</evidence>
<dbReference type="AlphaFoldDB" id="A0A0B0IAD9"/>
<dbReference type="EMBL" id="JRJU01000018">
    <property type="protein sequence ID" value="KHF39518.1"/>
    <property type="molecule type" value="Genomic_DNA"/>
</dbReference>
<dbReference type="eggNOG" id="ENOG5030CYH">
    <property type="taxonomic scope" value="Bacteria"/>
</dbReference>